<reference evidence="3 4" key="1">
    <citation type="submission" date="2018-07" db="EMBL/GenBank/DDBJ databases">
        <title>a novel species of Sphingomonas isolated from the rhizosphere soil of Araceae plant.</title>
        <authorList>
            <person name="Zhiyong W."/>
            <person name="Qinglan Z."/>
            <person name="Zhiwei F."/>
            <person name="Ding X."/>
            <person name="Gejiao W."/>
            <person name="Shixue Z."/>
        </authorList>
    </citation>
    <scope>NUCLEOTIDE SEQUENCE [LARGE SCALE GENOMIC DNA]</scope>
    <source>
        <strain evidence="3 4">WZY 27</strain>
    </source>
</reference>
<dbReference type="AlphaFoldDB" id="A0A369VUV4"/>
<dbReference type="PANTHER" id="PTHR30535">
    <property type="entry name" value="VITAMIN B12-BINDING PROTEIN"/>
    <property type="match status" value="1"/>
</dbReference>
<gene>
    <name evidence="3" type="ORF">DVW87_10490</name>
</gene>
<dbReference type="InterPro" id="IPR002491">
    <property type="entry name" value="ABC_transptr_periplasmic_BD"/>
</dbReference>
<feature type="chain" id="PRO_5016876088" evidence="1">
    <location>
        <begin position="20"/>
        <end position="284"/>
    </location>
</feature>
<evidence type="ECO:0000313" key="4">
    <source>
        <dbReference type="Proteomes" id="UP000253918"/>
    </source>
</evidence>
<dbReference type="PROSITE" id="PS50983">
    <property type="entry name" value="FE_B12_PBP"/>
    <property type="match status" value="1"/>
</dbReference>
<feature type="signal peptide" evidence="1">
    <location>
        <begin position="1"/>
        <end position="19"/>
    </location>
</feature>
<name>A0A369VUV4_9SPHN</name>
<keyword evidence="1" id="KW-0732">Signal</keyword>
<dbReference type="Proteomes" id="UP000253918">
    <property type="component" value="Unassembled WGS sequence"/>
</dbReference>
<sequence>MRRLFVLPFLCLLLGAAPAAVRPQRIVSLNLCADGYLLALADRGQIAALTQLATDPDMSWGARQARGLRTIRGSAEDVLALRPDLILASPGKRRETMAQLRGRSIATLDLAPAESFAAITAQVREVAVAVGHPERGEALIARMAAALARVPRGVGRGRVAAYYQRRGYLTGTGTLIDELMGRVGLVNLATRLGKPSLARMSLEEMARARPDFLIVETGAERVVDQGTEMLQHPILAGIPRLRLAQAWTVCGGPGYVAAARALAAQLRAAAPVARQAGSAASSAR</sequence>
<keyword evidence="4" id="KW-1185">Reference proteome</keyword>
<dbReference type="Gene3D" id="3.40.50.1980">
    <property type="entry name" value="Nitrogenase molybdenum iron protein domain"/>
    <property type="match status" value="2"/>
</dbReference>
<dbReference type="PANTHER" id="PTHR30535:SF34">
    <property type="entry name" value="MOLYBDATE-BINDING PROTEIN MOLA"/>
    <property type="match status" value="1"/>
</dbReference>
<organism evidence="3 4">
    <name type="scientific">Sphingomonas aracearum</name>
    <dbReference type="NCBI Taxonomy" id="2283317"/>
    <lineage>
        <taxon>Bacteria</taxon>
        <taxon>Pseudomonadati</taxon>
        <taxon>Pseudomonadota</taxon>
        <taxon>Alphaproteobacteria</taxon>
        <taxon>Sphingomonadales</taxon>
        <taxon>Sphingomonadaceae</taxon>
        <taxon>Sphingomonas</taxon>
    </lineage>
</organism>
<dbReference type="OrthoDB" id="1632039at2"/>
<feature type="domain" description="Fe/B12 periplasmic-binding" evidence="2">
    <location>
        <begin position="25"/>
        <end position="280"/>
    </location>
</feature>
<accession>A0A369VUV4</accession>
<evidence type="ECO:0000313" key="3">
    <source>
        <dbReference type="EMBL" id="RDE05639.1"/>
    </source>
</evidence>
<dbReference type="EMBL" id="QQNB01000002">
    <property type="protein sequence ID" value="RDE05639.1"/>
    <property type="molecule type" value="Genomic_DNA"/>
</dbReference>
<proteinExistence type="predicted"/>
<evidence type="ECO:0000256" key="1">
    <source>
        <dbReference type="SAM" id="SignalP"/>
    </source>
</evidence>
<dbReference type="SUPFAM" id="SSF53807">
    <property type="entry name" value="Helical backbone' metal receptor"/>
    <property type="match status" value="1"/>
</dbReference>
<dbReference type="InterPro" id="IPR050902">
    <property type="entry name" value="ABC_Transporter_SBP"/>
</dbReference>
<dbReference type="RefSeq" id="WP_114687708.1">
    <property type="nucleotide sequence ID" value="NZ_QQNB01000002.1"/>
</dbReference>
<comment type="caution">
    <text evidence="3">The sequence shown here is derived from an EMBL/GenBank/DDBJ whole genome shotgun (WGS) entry which is preliminary data.</text>
</comment>
<dbReference type="Pfam" id="PF01497">
    <property type="entry name" value="Peripla_BP_2"/>
    <property type="match status" value="1"/>
</dbReference>
<evidence type="ECO:0000259" key="2">
    <source>
        <dbReference type="PROSITE" id="PS50983"/>
    </source>
</evidence>
<protein>
    <submittedName>
        <fullName evidence="3">ABC transporter substrate-binding protein</fullName>
    </submittedName>
</protein>